<dbReference type="InParanoid" id="T0QUC5"/>
<keyword evidence="3" id="KW-0418">Kinase</keyword>
<dbReference type="OMA" id="TWGLEKI"/>
<evidence type="ECO:0000256" key="1">
    <source>
        <dbReference type="SAM" id="MobiDB-lite"/>
    </source>
</evidence>
<dbReference type="VEuPathDB" id="FungiDB:SDRG_05204"/>
<organism evidence="3 4">
    <name type="scientific">Saprolegnia diclina (strain VS20)</name>
    <dbReference type="NCBI Taxonomy" id="1156394"/>
    <lineage>
        <taxon>Eukaryota</taxon>
        <taxon>Sar</taxon>
        <taxon>Stramenopiles</taxon>
        <taxon>Oomycota</taxon>
        <taxon>Saprolegniomycetes</taxon>
        <taxon>Saprolegniales</taxon>
        <taxon>Saprolegniaceae</taxon>
        <taxon>Saprolegnia</taxon>
    </lineage>
</organism>
<dbReference type="Gene3D" id="1.10.510.10">
    <property type="entry name" value="Transferase(Phosphotransferase) domain 1"/>
    <property type="match status" value="1"/>
</dbReference>
<protein>
    <submittedName>
        <fullName evidence="3">TKL protein kinase</fullName>
    </submittedName>
</protein>
<dbReference type="STRING" id="1156394.T0QUC5"/>
<dbReference type="InterPro" id="IPR000719">
    <property type="entry name" value="Prot_kinase_dom"/>
</dbReference>
<dbReference type="Proteomes" id="UP000030762">
    <property type="component" value="Unassembled WGS sequence"/>
</dbReference>
<keyword evidence="4" id="KW-1185">Reference proteome</keyword>
<dbReference type="GeneID" id="19945931"/>
<sequence length="351" mass="38877">MGCNHSTLSSRAGDDDTARQRASSAPAVPQPSLHVPSVSMRATGRNSVHSADWADADTLDPLQIAYYIPPQNVARVRAIPSSYMKTEVGHWLGRPVLLKSVDTTRSDEEQARMRQKLTAEIQSMARMNHPNIVQFLGFYITPNRDVCCITEFAEGGTLRHLLDNRNVLERLTWGLEKIALAIDIASALAAMHVLKPTLIHRNVKASKVLLTSEKIAKLSGFGVAREKTFEYDMASGVSDLQWSAPELLLDGEDYNEQVDVYAFGMLLTELDTGAIPFATEMASMQQDELRAKITAGVLRPKLSPTCPQVIRNIVTQCLQQDPRLRPRSDKVLAMLQDAQIALEKECENDVP</sequence>
<proteinExistence type="predicted"/>
<dbReference type="AlphaFoldDB" id="T0QUC5"/>
<dbReference type="eggNOG" id="KOG0192">
    <property type="taxonomic scope" value="Eukaryota"/>
</dbReference>
<accession>T0QUC5</accession>
<dbReference type="GO" id="GO:0005524">
    <property type="term" value="F:ATP binding"/>
    <property type="evidence" value="ECO:0007669"/>
    <property type="project" value="InterPro"/>
</dbReference>
<dbReference type="PANTHER" id="PTHR44329:SF214">
    <property type="entry name" value="PROTEIN KINASE DOMAIN-CONTAINING PROTEIN"/>
    <property type="match status" value="1"/>
</dbReference>
<dbReference type="EMBL" id="JH767144">
    <property type="protein sequence ID" value="EQC37610.1"/>
    <property type="molecule type" value="Genomic_DNA"/>
</dbReference>
<dbReference type="GO" id="GO:0004674">
    <property type="term" value="F:protein serine/threonine kinase activity"/>
    <property type="evidence" value="ECO:0007669"/>
    <property type="project" value="TreeGrafter"/>
</dbReference>
<feature type="compositionally biased region" description="Polar residues" evidence="1">
    <location>
        <begin position="1"/>
        <end position="10"/>
    </location>
</feature>
<feature type="region of interest" description="Disordered" evidence="1">
    <location>
        <begin position="1"/>
        <end position="37"/>
    </location>
</feature>
<dbReference type="PANTHER" id="PTHR44329">
    <property type="entry name" value="SERINE/THREONINE-PROTEIN KINASE TNNI3K-RELATED"/>
    <property type="match status" value="1"/>
</dbReference>
<dbReference type="InterPro" id="IPR011009">
    <property type="entry name" value="Kinase-like_dom_sf"/>
</dbReference>
<evidence type="ECO:0000313" key="3">
    <source>
        <dbReference type="EMBL" id="EQC37610.1"/>
    </source>
</evidence>
<reference evidence="3 4" key="1">
    <citation type="submission" date="2012-04" db="EMBL/GenBank/DDBJ databases">
        <title>The Genome Sequence of Saprolegnia declina VS20.</title>
        <authorList>
            <consortium name="The Broad Institute Genome Sequencing Platform"/>
            <person name="Russ C."/>
            <person name="Nusbaum C."/>
            <person name="Tyler B."/>
            <person name="van West P."/>
            <person name="Dieguez-Uribeondo J."/>
            <person name="de Bruijn I."/>
            <person name="Tripathy S."/>
            <person name="Jiang R."/>
            <person name="Young S.K."/>
            <person name="Zeng Q."/>
            <person name="Gargeya S."/>
            <person name="Fitzgerald M."/>
            <person name="Haas B."/>
            <person name="Abouelleil A."/>
            <person name="Alvarado L."/>
            <person name="Arachchi H.M."/>
            <person name="Berlin A."/>
            <person name="Chapman S.B."/>
            <person name="Goldberg J."/>
            <person name="Griggs A."/>
            <person name="Gujja S."/>
            <person name="Hansen M."/>
            <person name="Howarth C."/>
            <person name="Imamovic A."/>
            <person name="Larimer J."/>
            <person name="McCowen C."/>
            <person name="Montmayeur A."/>
            <person name="Murphy C."/>
            <person name="Neiman D."/>
            <person name="Pearson M."/>
            <person name="Priest M."/>
            <person name="Roberts A."/>
            <person name="Saif S."/>
            <person name="Shea T."/>
            <person name="Sisk P."/>
            <person name="Sykes S."/>
            <person name="Wortman J."/>
            <person name="Nusbaum C."/>
            <person name="Birren B."/>
        </authorList>
    </citation>
    <scope>NUCLEOTIDE SEQUENCE [LARGE SCALE GENOMIC DNA]</scope>
    <source>
        <strain evidence="3 4">VS20</strain>
    </source>
</reference>
<evidence type="ECO:0000313" key="4">
    <source>
        <dbReference type="Proteomes" id="UP000030762"/>
    </source>
</evidence>
<dbReference type="PROSITE" id="PS50011">
    <property type="entry name" value="PROTEIN_KINASE_DOM"/>
    <property type="match status" value="1"/>
</dbReference>
<dbReference type="InterPro" id="IPR051681">
    <property type="entry name" value="Ser/Thr_Kinases-Pseudokinases"/>
</dbReference>
<feature type="domain" description="Protein kinase" evidence="2">
    <location>
        <begin position="62"/>
        <end position="342"/>
    </location>
</feature>
<gene>
    <name evidence="3" type="ORF">SDRG_05204</name>
</gene>
<name>T0QUC5_SAPDV</name>
<dbReference type="OrthoDB" id="4062651at2759"/>
<dbReference type="RefSeq" id="XP_008609130.1">
    <property type="nucleotide sequence ID" value="XM_008610908.1"/>
</dbReference>
<keyword evidence="3" id="KW-0808">Transferase</keyword>
<dbReference type="InterPro" id="IPR001245">
    <property type="entry name" value="Ser-Thr/Tyr_kinase_cat_dom"/>
</dbReference>
<dbReference type="Pfam" id="PF07714">
    <property type="entry name" value="PK_Tyr_Ser-Thr"/>
    <property type="match status" value="1"/>
</dbReference>
<evidence type="ECO:0000259" key="2">
    <source>
        <dbReference type="PROSITE" id="PS50011"/>
    </source>
</evidence>
<dbReference type="SUPFAM" id="SSF56112">
    <property type="entry name" value="Protein kinase-like (PK-like)"/>
    <property type="match status" value="1"/>
</dbReference>